<name>A0A0B5N8L2_BACTU</name>
<reference evidence="2" key="2">
    <citation type="submission" date="2019-07" db="EMBL/GenBank/DDBJ databases">
        <title>Phylogenomic Reclassification of ATCC Bacillus Strains and Various Taxa within the Genus Bacillus.</title>
        <authorList>
            <person name="Riojas M.A."/>
            <person name="Frank A.M."/>
            <person name="Fenn S.L."/>
            <person name="King S.P."/>
            <person name="Brower S.M."/>
            <person name="Hazbon M.H."/>
        </authorList>
    </citation>
    <scope>NUCLEOTIDE SEQUENCE</scope>
    <source>
        <strain evidence="2">ATCC 35646</strain>
    </source>
</reference>
<evidence type="ECO:0000313" key="4">
    <source>
        <dbReference type="Proteomes" id="UP000031876"/>
    </source>
</evidence>
<sequence>MNDSYVKFLNRLQEETGIKKVSELLDSMSPLQEKVFMIIRGMGDVEFHVQPELRQVVTCCMDNLSKVYDMIEPDGTIHENLRFVLNGMKNDLTTIHYKADKETVRNKAFHTLNELKFLDLELKKQNK</sequence>
<gene>
    <name evidence="1" type="ORF">BF38_5694</name>
    <name evidence="2" type="ORF">FO599_00195</name>
    <name evidence="3" type="ORF">FOC89_02390</name>
</gene>
<dbReference type="EMBL" id="CP009334">
    <property type="protein sequence ID" value="AJG74074.1"/>
    <property type="molecule type" value="Genomic_DNA"/>
</dbReference>
<evidence type="ECO:0000313" key="3">
    <source>
        <dbReference type="EMBL" id="QKH22849.1"/>
    </source>
</evidence>
<accession>A0A0B5N8L2</accession>
<geneLocation type="plasmid" evidence="1 4">
    <name>2</name>
</geneLocation>
<reference evidence="3 5" key="3">
    <citation type="submission" date="2020-05" db="EMBL/GenBank/DDBJ databases">
        <title>FDA dAtabase for Regulatory Grade micrObial Sequences (FDA-ARGOS): Supporting development and validation of Infectious Disease Dx tests.</title>
        <authorList>
            <person name="Nelson B."/>
            <person name="Plummer A."/>
            <person name="Tallon L."/>
            <person name="Sadzewicz L."/>
            <person name="Zhao X."/>
            <person name="Vavikolanu K."/>
            <person name="Mehta A."/>
            <person name="Aluvathingal J."/>
            <person name="Nadendla S."/>
            <person name="Myers T."/>
            <person name="Yan Y."/>
            <person name="Sichtig H."/>
        </authorList>
    </citation>
    <scope>NUCLEOTIDE SEQUENCE [LARGE SCALE GENOMIC DNA]</scope>
    <source>
        <strain evidence="3 5">FDAARGOS_795</strain>
        <plasmid evidence="3 5">unnamed3</plasmid>
    </source>
</reference>
<dbReference type="Proteomes" id="UP001181533">
    <property type="component" value="Unassembled WGS sequence"/>
</dbReference>
<proteinExistence type="predicted"/>
<evidence type="ECO:0000313" key="2">
    <source>
        <dbReference type="EMBL" id="MDR4174547.1"/>
    </source>
</evidence>
<evidence type="ECO:0000313" key="1">
    <source>
        <dbReference type="EMBL" id="AJG74074.1"/>
    </source>
</evidence>
<dbReference type="Proteomes" id="UP000501107">
    <property type="component" value="Plasmid unnamed3"/>
</dbReference>
<dbReference type="KEGG" id="btw:BF38_5694"/>
<dbReference type="AlphaFoldDB" id="A0A0B5N8L2"/>
<dbReference type="EMBL" id="VKQN01000001">
    <property type="protein sequence ID" value="MDR4174547.1"/>
    <property type="molecule type" value="Genomic_DNA"/>
</dbReference>
<dbReference type="RefSeq" id="WP_001000135.1">
    <property type="nucleotide sequence ID" value="NZ_CP009334.1"/>
</dbReference>
<evidence type="ECO:0000313" key="5">
    <source>
        <dbReference type="Proteomes" id="UP000501107"/>
    </source>
</evidence>
<reference evidence="1 4" key="1">
    <citation type="journal article" date="2015" name="Genome Announc.">
        <title>Complete genome sequences for 35 biothreat assay-relevant bacillus species.</title>
        <authorList>
            <person name="Johnson S.L."/>
            <person name="Daligault H.E."/>
            <person name="Davenport K.W."/>
            <person name="Jaissle J."/>
            <person name="Frey K.G."/>
            <person name="Ladner J.T."/>
            <person name="Broomall S.M."/>
            <person name="Bishop-Lilly K.A."/>
            <person name="Bruce D.C."/>
            <person name="Gibbons H.S."/>
            <person name="Coyne S.R."/>
            <person name="Lo C.C."/>
            <person name="Meincke L."/>
            <person name="Munk A.C."/>
            <person name="Koroleva G.I."/>
            <person name="Rosenzweig C.N."/>
            <person name="Palacios G.F."/>
            <person name="Redden C.L."/>
            <person name="Minogue T.D."/>
            <person name="Chain P.S."/>
        </authorList>
    </citation>
    <scope>NUCLEOTIDE SEQUENCE [LARGE SCALE GENOMIC DNA]</scope>
    <source>
        <strain evidence="1 4">HD1011</strain>
        <plasmid evidence="1 4">2</plasmid>
    </source>
</reference>
<dbReference type="Proteomes" id="UP000031876">
    <property type="component" value="Plasmid 2"/>
</dbReference>
<organism evidence="3 5">
    <name type="scientific">Bacillus thuringiensis</name>
    <dbReference type="NCBI Taxonomy" id="1428"/>
    <lineage>
        <taxon>Bacteria</taxon>
        <taxon>Bacillati</taxon>
        <taxon>Bacillota</taxon>
        <taxon>Bacilli</taxon>
        <taxon>Bacillales</taxon>
        <taxon>Bacillaceae</taxon>
        <taxon>Bacillus</taxon>
        <taxon>Bacillus cereus group</taxon>
    </lineage>
</organism>
<protein>
    <submittedName>
        <fullName evidence="3">Uncharacterized protein</fullName>
    </submittedName>
</protein>
<geneLocation type="plasmid" evidence="3 5">
    <name>unnamed3</name>
</geneLocation>
<keyword evidence="3" id="KW-0614">Plasmid</keyword>
<dbReference type="EMBL" id="CP053979">
    <property type="protein sequence ID" value="QKH22849.1"/>
    <property type="molecule type" value="Genomic_DNA"/>
</dbReference>